<comment type="caution">
    <text evidence="2">The sequence shown here is derived from an EMBL/GenBank/DDBJ whole genome shotgun (WGS) entry which is preliminary data.</text>
</comment>
<keyword evidence="3" id="KW-1185">Reference proteome</keyword>
<reference evidence="2 3" key="1">
    <citation type="submission" date="2024-10" db="EMBL/GenBank/DDBJ databases">
        <title>The Natural Products Discovery Center: Release of the First 8490 Sequenced Strains for Exploring Actinobacteria Biosynthetic Diversity.</title>
        <authorList>
            <person name="Kalkreuter E."/>
            <person name="Kautsar S.A."/>
            <person name="Yang D."/>
            <person name="Bader C.D."/>
            <person name="Teijaro C.N."/>
            <person name="Fluegel L."/>
            <person name="Davis C.M."/>
            <person name="Simpson J.R."/>
            <person name="Lauterbach L."/>
            <person name="Steele A.D."/>
            <person name="Gui C."/>
            <person name="Meng S."/>
            <person name="Li G."/>
            <person name="Viehrig K."/>
            <person name="Ye F."/>
            <person name="Su P."/>
            <person name="Kiefer A.F."/>
            <person name="Nichols A."/>
            <person name="Cepeda A.J."/>
            <person name="Yan W."/>
            <person name="Fan B."/>
            <person name="Jiang Y."/>
            <person name="Adhikari A."/>
            <person name="Zheng C.-J."/>
            <person name="Schuster L."/>
            <person name="Cowan T.M."/>
            <person name="Smanski M.J."/>
            <person name="Chevrette M.G."/>
            <person name="De Carvalho L.P.S."/>
            <person name="Shen B."/>
        </authorList>
    </citation>
    <scope>NUCLEOTIDE SEQUENCE [LARGE SCALE GENOMIC DNA]</scope>
    <source>
        <strain evidence="2 3">NPDC002593</strain>
    </source>
</reference>
<evidence type="ECO:0008006" key="4">
    <source>
        <dbReference type="Google" id="ProtNLM"/>
    </source>
</evidence>
<dbReference type="EMBL" id="JBIAQY010000002">
    <property type="protein sequence ID" value="MFF3567146.1"/>
    <property type="molecule type" value="Genomic_DNA"/>
</dbReference>
<protein>
    <recommendedName>
        <fullName evidence="4">Secreted protein</fullName>
    </recommendedName>
</protein>
<feature type="signal peptide" evidence="1">
    <location>
        <begin position="1"/>
        <end position="24"/>
    </location>
</feature>
<keyword evidence="1" id="KW-0732">Signal</keyword>
<evidence type="ECO:0000256" key="1">
    <source>
        <dbReference type="SAM" id="SignalP"/>
    </source>
</evidence>
<gene>
    <name evidence="2" type="ORF">ACFYXQ_05120</name>
</gene>
<dbReference type="Proteomes" id="UP001601992">
    <property type="component" value="Unassembled WGS sequence"/>
</dbReference>
<evidence type="ECO:0000313" key="2">
    <source>
        <dbReference type="EMBL" id="MFF3567146.1"/>
    </source>
</evidence>
<name>A0ABW6RT07_9NOCA</name>
<evidence type="ECO:0000313" key="3">
    <source>
        <dbReference type="Proteomes" id="UP001601992"/>
    </source>
</evidence>
<organism evidence="2 3">
    <name type="scientific">Nocardia jiangxiensis</name>
    <dbReference type="NCBI Taxonomy" id="282685"/>
    <lineage>
        <taxon>Bacteria</taxon>
        <taxon>Bacillati</taxon>
        <taxon>Actinomycetota</taxon>
        <taxon>Actinomycetes</taxon>
        <taxon>Mycobacteriales</taxon>
        <taxon>Nocardiaceae</taxon>
        <taxon>Nocardia</taxon>
    </lineage>
</organism>
<feature type="chain" id="PRO_5045183696" description="Secreted protein" evidence="1">
    <location>
        <begin position="25"/>
        <end position="65"/>
    </location>
</feature>
<proteinExistence type="predicted"/>
<dbReference type="RefSeq" id="WP_040825748.1">
    <property type="nucleotide sequence ID" value="NZ_JBIAQY010000002.1"/>
</dbReference>
<sequence>MTRRSVAALAGLAASLCVAGSAAAGPMIPAPPPTLHCHTPWQFPHEQNGRWACIGGHGPVVLPRQ</sequence>
<accession>A0ABW6RT07</accession>